<dbReference type="Proteomes" id="UP000808914">
    <property type="component" value="Unassembled WGS sequence"/>
</dbReference>
<dbReference type="RefSeq" id="WP_380897362.1">
    <property type="nucleotide sequence ID" value="NZ_JBHLTV010000016.1"/>
</dbReference>
<accession>A0ABS2PWH3</accession>
<keyword evidence="2" id="KW-1185">Reference proteome</keyword>
<reference evidence="1 2" key="1">
    <citation type="submission" date="2021-01" db="EMBL/GenBank/DDBJ databases">
        <title>Genomic Encyclopedia of Type Strains, Phase IV (KMG-IV): sequencing the most valuable type-strain genomes for metagenomic binning, comparative biology and taxonomic classification.</title>
        <authorList>
            <person name="Goeker M."/>
        </authorList>
    </citation>
    <scope>NUCLEOTIDE SEQUENCE [LARGE SCALE GENOMIC DNA]</scope>
    <source>
        <strain evidence="1 2">DSM 28236</strain>
    </source>
</reference>
<evidence type="ECO:0000313" key="2">
    <source>
        <dbReference type="Proteomes" id="UP000808914"/>
    </source>
</evidence>
<protein>
    <recommendedName>
        <fullName evidence="3">YvrJ-like protein</fullName>
    </recommendedName>
</protein>
<evidence type="ECO:0000313" key="1">
    <source>
        <dbReference type="EMBL" id="MBM7643819.1"/>
    </source>
</evidence>
<comment type="caution">
    <text evidence="1">The sequence shown here is derived from an EMBL/GenBank/DDBJ whole genome shotgun (WGS) entry which is preliminary data.</text>
</comment>
<evidence type="ECO:0008006" key="3">
    <source>
        <dbReference type="Google" id="ProtNLM"/>
    </source>
</evidence>
<sequence length="44" mass="5010">MRAIWAAGFYLILPPFSHIGIVVFSPVPDTKQKVEKIIEINKNK</sequence>
<organism evidence="1 2">
    <name type="scientific">Scopulibacillus daqui</name>
    <dbReference type="NCBI Taxonomy" id="1469162"/>
    <lineage>
        <taxon>Bacteria</taxon>
        <taxon>Bacillati</taxon>
        <taxon>Bacillota</taxon>
        <taxon>Bacilli</taxon>
        <taxon>Bacillales</taxon>
        <taxon>Sporolactobacillaceae</taxon>
        <taxon>Scopulibacillus</taxon>
    </lineage>
</organism>
<gene>
    <name evidence="1" type="ORF">JOD45_000010</name>
</gene>
<proteinExistence type="predicted"/>
<dbReference type="EMBL" id="JAFBER010000001">
    <property type="protein sequence ID" value="MBM7643819.1"/>
    <property type="molecule type" value="Genomic_DNA"/>
</dbReference>
<name>A0ABS2PWH3_9BACL</name>